<evidence type="ECO:0000313" key="11">
    <source>
        <dbReference type="Ensembl" id="ENSPREP00000014472.1"/>
    </source>
</evidence>
<dbReference type="GO" id="GO:0005737">
    <property type="term" value="C:cytoplasm"/>
    <property type="evidence" value="ECO:0007669"/>
    <property type="project" value="UniProtKB-SubCell"/>
</dbReference>
<dbReference type="PANTHER" id="PTHR15492:SF1">
    <property type="entry name" value="CYCLIN-D1-BINDING PROTEIN 1"/>
    <property type="match status" value="1"/>
</dbReference>
<feature type="domain" description="Cyclin-D1-binding protein 1-like C-terminal" evidence="10">
    <location>
        <begin position="84"/>
        <end position="169"/>
    </location>
</feature>
<comment type="subcellular location">
    <subcellularLocation>
        <location evidence="2">Cytoplasm</location>
    </subcellularLocation>
    <subcellularLocation>
        <location evidence="1">Nucleus</location>
    </subcellularLocation>
</comment>
<feature type="domain" description="Cyclin-D1-binding protein 1-like N-terminal" evidence="9">
    <location>
        <begin position="14"/>
        <end position="66"/>
    </location>
</feature>
<reference evidence="11" key="3">
    <citation type="submission" date="2025-09" db="UniProtKB">
        <authorList>
            <consortium name="Ensembl"/>
        </authorList>
    </citation>
    <scope>IDENTIFICATION</scope>
    <source>
        <strain evidence="11">Guanapo</strain>
    </source>
</reference>
<keyword evidence="4" id="KW-0963">Cytoplasm</keyword>
<dbReference type="GeneTree" id="ENSGT00390000018016"/>
<feature type="signal peptide" evidence="8">
    <location>
        <begin position="1"/>
        <end position="15"/>
    </location>
</feature>
<organism evidence="11 12">
    <name type="scientific">Poecilia reticulata</name>
    <name type="common">Guppy</name>
    <name type="synonym">Acanthophacelus reticulatus</name>
    <dbReference type="NCBI Taxonomy" id="8081"/>
    <lineage>
        <taxon>Eukaryota</taxon>
        <taxon>Metazoa</taxon>
        <taxon>Chordata</taxon>
        <taxon>Craniata</taxon>
        <taxon>Vertebrata</taxon>
        <taxon>Euteleostomi</taxon>
        <taxon>Actinopterygii</taxon>
        <taxon>Neopterygii</taxon>
        <taxon>Teleostei</taxon>
        <taxon>Neoteleostei</taxon>
        <taxon>Acanthomorphata</taxon>
        <taxon>Ovalentaria</taxon>
        <taxon>Atherinomorphae</taxon>
        <taxon>Cyprinodontiformes</taxon>
        <taxon>Poeciliidae</taxon>
        <taxon>Poeciliinae</taxon>
        <taxon>Poecilia</taxon>
    </lineage>
</organism>
<evidence type="ECO:0000256" key="4">
    <source>
        <dbReference type="ARBA" id="ARBA00022490"/>
    </source>
</evidence>
<reference evidence="11" key="2">
    <citation type="submission" date="2025-08" db="UniProtKB">
        <authorList>
            <consortium name="Ensembl"/>
        </authorList>
    </citation>
    <scope>IDENTIFICATION</scope>
    <source>
        <strain evidence="11">Guanapo</strain>
    </source>
</reference>
<evidence type="ECO:0000256" key="5">
    <source>
        <dbReference type="ARBA" id="ARBA00023242"/>
    </source>
</evidence>
<keyword evidence="5" id="KW-0539">Nucleus</keyword>
<dbReference type="InterPro" id="IPR049318">
    <property type="entry name" value="GCIP_C"/>
</dbReference>
<accession>A0A3P9NY26</accession>
<evidence type="ECO:0000256" key="1">
    <source>
        <dbReference type="ARBA" id="ARBA00004123"/>
    </source>
</evidence>
<dbReference type="Proteomes" id="UP000242638">
    <property type="component" value="Unassembled WGS sequence"/>
</dbReference>
<evidence type="ECO:0000259" key="9">
    <source>
        <dbReference type="Pfam" id="PF13324"/>
    </source>
</evidence>
<dbReference type="Pfam" id="PF20936">
    <property type="entry name" value="GCIP_C"/>
    <property type="match status" value="1"/>
</dbReference>
<dbReference type="InterPro" id="IPR049317">
    <property type="entry name" value="GCIP-like_N"/>
</dbReference>
<dbReference type="PANTHER" id="PTHR15492">
    <property type="entry name" value="CYCLIN D1-BINDING PROTEIN 1"/>
    <property type="match status" value="1"/>
</dbReference>
<dbReference type="AlphaFoldDB" id="A0A3P9NY26"/>
<dbReference type="Gene3D" id="1.20.1410.10">
    <property type="entry name" value="I/LWEQ domain"/>
    <property type="match status" value="1"/>
</dbReference>
<evidence type="ECO:0000313" key="12">
    <source>
        <dbReference type="Proteomes" id="UP000242638"/>
    </source>
</evidence>
<evidence type="ECO:0000256" key="7">
    <source>
        <dbReference type="SAM" id="MobiDB-lite"/>
    </source>
</evidence>
<feature type="chain" id="PRO_5018268383" evidence="8">
    <location>
        <begin position="16"/>
        <end position="244"/>
    </location>
</feature>
<dbReference type="STRING" id="8081.ENSPREP00000014472"/>
<sequence length="244" mass="26849">MSLFLLFSLLPFSLTQEQITSTRGVWSACDRFARLPKDNKEALLVVLSSQSGVVKDAVEKIKQILTEPEDPFKDCLINDPDDNSDQDGPPNNQRMALSEKDQQVITACLEVFETAAACLRKLRSAVEDNSDAAEPQKVAQLDDLADISREISGSVDDLALCLYPPMNYTGHVVFNPALKWFVSGKCCCFSDDSFDLCSPSRSSHVCGEAELTWVQFLEGAVDHDVQKAKELIELDGGSILPCVK</sequence>
<keyword evidence="8" id="KW-0732">Signal</keyword>
<evidence type="ECO:0000256" key="2">
    <source>
        <dbReference type="ARBA" id="ARBA00004496"/>
    </source>
</evidence>
<keyword evidence="12" id="KW-1185">Reference proteome</keyword>
<feature type="region of interest" description="Disordered" evidence="7">
    <location>
        <begin position="72"/>
        <end position="94"/>
    </location>
</feature>
<protein>
    <submittedName>
        <fullName evidence="11">Cyclin D-type binding-protein 1</fullName>
    </submittedName>
</protein>
<dbReference type="OMA" id="TELAWIQ"/>
<evidence type="ECO:0000259" key="10">
    <source>
        <dbReference type="Pfam" id="PF20936"/>
    </source>
</evidence>
<comment type="similarity">
    <text evidence="3">Belongs to the CCNDBP1 family.</text>
</comment>
<keyword evidence="6" id="KW-0131">Cell cycle</keyword>
<dbReference type="GO" id="GO:0005634">
    <property type="term" value="C:nucleus"/>
    <property type="evidence" value="ECO:0007669"/>
    <property type="project" value="UniProtKB-SubCell"/>
</dbReference>
<evidence type="ECO:0000256" key="3">
    <source>
        <dbReference type="ARBA" id="ARBA00008940"/>
    </source>
</evidence>
<name>A0A3P9NY26_POERE</name>
<proteinExistence type="inferred from homology"/>
<dbReference type="InterPro" id="IPR026907">
    <property type="entry name" value="GCIP-like"/>
</dbReference>
<evidence type="ECO:0000256" key="6">
    <source>
        <dbReference type="ARBA" id="ARBA00023306"/>
    </source>
</evidence>
<evidence type="ECO:0000256" key="8">
    <source>
        <dbReference type="SAM" id="SignalP"/>
    </source>
</evidence>
<reference evidence="12" key="1">
    <citation type="submission" date="2013-11" db="EMBL/GenBank/DDBJ databases">
        <title>The genomic landscape of the Guanapo guppy.</title>
        <authorList>
            <person name="Kuenstner A."/>
            <person name="Dreyer C."/>
        </authorList>
    </citation>
    <scope>NUCLEOTIDE SEQUENCE</scope>
    <source>
        <strain evidence="12">Guanapo</strain>
    </source>
</reference>
<dbReference type="Pfam" id="PF13324">
    <property type="entry name" value="GCIP_N"/>
    <property type="match status" value="1"/>
</dbReference>
<dbReference type="Ensembl" id="ENSPRET00000014618.1">
    <property type="protein sequence ID" value="ENSPREP00000014472.1"/>
    <property type="gene ID" value="ENSPREG00000009795.1"/>
</dbReference>